<feature type="compositionally biased region" description="Basic and acidic residues" evidence="1">
    <location>
        <begin position="43"/>
        <end position="63"/>
    </location>
</feature>
<accession>A0A2A6BYX1</accession>
<evidence type="ECO:0000313" key="2">
    <source>
        <dbReference type="EnsemblMetazoa" id="PPA39671.1"/>
    </source>
</evidence>
<evidence type="ECO:0000256" key="1">
    <source>
        <dbReference type="SAM" id="MobiDB-lite"/>
    </source>
</evidence>
<reference evidence="3" key="1">
    <citation type="journal article" date="2008" name="Nat. Genet.">
        <title>The Pristionchus pacificus genome provides a unique perspective on nematode lifestyle and parasitism.</title>
        <authorList>
            <person name="Dieterich C."/>
            <person name="Clifton S.W."/>
            <person name="Schuster L.N."/>
            <person name="Chinwalla A."/>
            <person name="Delehaunty K."/>
            <person name="Dinkelacker I."/>
            <person name="Fulton L."/>
            <person name="Fulton R."/>
            <person name="Godfrey J."/>
            <person name="Minx P."/>
            <person name="Mitreva M."/>
            <person name="Roeseler W."/>
            <person name="Tian H."/>
            <person name="Witte H."/>
            <person name="Yang S.P."/>
            <person name="Wilson R.K."/>
            <person name="Sommer R.J."/>
        </authorList>
    </citation>
    <scope>NUCLEOTIDE SEQUENCE [LARGE SCALE GENOMIC DNA]</scope>
    <source>
        <strain evidence="3">PS312</strain>
    </source>
</reference>
<dbReference type="Proteomes" id="UP000005239">
    <property type="component" value="Unassembled WGS sequence"/>
</dbReference>
<dbReference type="EnsemblMetazoa" id="PPA39671.1">
    <property type="protein sequence ID" value="PPA39671.1"/>
    <property type="gene ID" value="WBGene00278040"/>
</dbReference>
<dbReference type="AlphaFoldDB" id="A0A2A6BYX1"/>
<reference evidence="2" key="2">
    <citation type="submission" date="2022-06" db="UniProtKB">
        <authorList>
            <consortium name="EnsemblMetazoa"/>
        </authorList>
    </citation>
    <scope>IDENTIFICATION</scope>
    <source>
        <strain evidence="2">PS312</strain>
    </source>
</reference>
<accession>A0A8R1UV69</accession>
<keyword evidence="3" id="KW-1185">Reference proteome</keyword>
<gene>
    <name evidence="2" type="primary">WBGene00278040</name>
</gene>
<evidence type="ECO:0000313" key="3">
    <source>
        <dbReference type="Proteomes" id="UP000005239"/>
    </source>
</evidence>
<organism evidence="2 3">
    <name type="scientific">Pristionchus pacificus</name>
    <name type="common">Parasitic nematode worm</name>
    <dbReference type="NCBI Taxonomy" id="54126"/>
    <lineage>
        <taxon>Eukaryota</taxon>
        <taxon>Metazoa</taxon>
        <taxon>Ecdysozoa</taxon>
        <taxon>Nematoda</taxon>
        <taxon>Chromadorea</taxon>
        <taxon>Rhabditida</taxon>
        <taxon>Rhabditina</taxon>
        <taxon>Diplogasteromorpha</taxon>
        <taxon>Diplogasteroidea</taxon>
        <taxon>Neodiplogasteridae</taxon>
        <taxon>Pristionchus</taxon>
    </lineage>
</organism>
<proteinExistence type="predicted"/>
<name>A0A2A6BYX1_PRIPA</name>
<feature type="region of interest" description="Disordered" evidence="1">
    <location>
        <begin position="42"/>
        <end position="80"/>
    </location>
</feature>
<protein>
    <submittedName>
        <fullName evidence="2">Uncharacterized protein</fullName>
    </submittedName>
</protein>
<sequence>MPMQAGLVTNSSSLKTPAHTRRFGFDLQWDAICVKLCQHSYRKPREQDSFSSHCDCDKKKEDESTGPSPHNEHLKRRRAF</sequence>